<dbReference type="EMBL" id="JAGGKP010000011">
    <property type="protein sequence ID" value="MBP1938162.1"/>
    <property type="molecule type" value="Genomic_DNA"/>
</dbReference>
<evidence type="ECO:0000256" key="1">
    <source>
        <dbReference type="SAM" id="Phobius"/>
    </source>
</evidence>
<comment type="caution">
    <text evidence="2">The sequence shown here is derived from an EMBL/GenBank/DDBJ whole genome shotgun (WGS) entry which is preliminary data.</text>
</comment>
<proteinExistence type="predicted"/>
<keyword evidence="1" id="KW-0472">Membrane</keyword>
<keyword evidence="1" id="KW-0812">Transmembrane</keyword>
<sequence length="42" mass="4705">MTQFLLAHPILFSILAIYAITALFNVGVAFANAFAYRKEDEN</sequence>
<evidence type="ECO:0000313" key="3">
    <source>
        <dbReference type="Proteomes" id="UP001519273"/>
    </source>
</evidence>
<gene>
    <name evidence="2" type="ORF">J2Z20_003081</name>
</gene>
<accession>A0ABS4H6L5</accession>
<organism evidence="2 3">
    <name type="scientific">Paenibacillus sediminis</name>
    <dbReference type="NCBI Taxonomy" id="664909"/>
    <lineage>
        <taxon>Bacteria</taxon>
        <taxon>Bacillati</taxon>
        <taxon>Bacillota</taxon>
        <taxon>Bacilli</taxon>
        <taxon>Bacillales</taxon>
        <taxon>Paenibacillaceae</taxon>
        <taxon>Paenibacillus</taxon>
    </lineage>
</organism>
<evidence type="ECO:0000313" key="2">
    <source>
        <dbReference type="EMBL" id="MBP1938162.1"/>
    </source>
</evidence>
<reference evidence="2 3" key="1">
    <citation type="submission" date="2021-03" db="EMBL/GenBank/DDBJ databases">
        <title>Genomic Encyclopedia of Type Strains, Phase IV (KMG-IV): sequencing the most valuable type-strain genomes for metagenomic binning, comparative biology and taxonomic classification.</title>
        <authorList>
            <person name="Goeker M."/>
        </authorList>
    </citation>
    <scope>NUCLEOTIDE SEQUENCE [LARGE SCALE GENOMIC DNA]</scope>
    <source>
        <strain evidence="2 3">DSM 23491</strain>
    </source>
</reference>
<keyword evidence="3" id="KW-1185">Reference proteome</keyword>
<dbReference type="RefSeq" id="WP_280921772.1">
    <property type="nucleotide sequence ID" value="NZ_CBCRVE010000004.1"/>
</dbReference>
<name>A0ABS4H6L5_9BACL</name>
<keyword evidence="1" id="KW-1133">Transmembrane helix</keyword>
<feature type="transmembrane region" description="Helical" evidence="1">
    <location>
        <begin position="12"/>
        <end position="36"/>
    </location>
</feature>
<dbReference type="Proteomes" id="UP001519273">
    <property type="component" value="Unassembled WGS sequence"/>
</dbReference>
<protein>
    <submittedName>
        <fullName evidence="2">Uncharacterized protein</fullName>
    </submittedName>
</protein>